<dbReference type="InterPro" id="IPR052019">
    <property type="entry name" value="F420H2_bilvrd_red/Heme_oxyg"/>
</dbReference>
<dbReference type="GO" id="GO:0070967">
    <property type="term" value="F:coenzyme F420 binding"/>
    <property type="evidence" value="ECO:0007669"/>
    <property type="project" value="TreeGrafter"/>
</dbReference>
<evidence type="ECO:0000313" key="2">
    <source>
        <dbReference type="EMBL" id="AWK75449.1"/>
    </source>
</evidence>
<gene>
    <name evidence="2" type="ORF">CBI38_10015</name>
</gene>
<dbReference type="AlphaFoldDB" id="A0A2S2C3L2"/>
<evidence type="ECO:0000313" key="3">
    <source>
        <dbReference type="Proteomes" id="UP000245711"/>
    </source>
</evidence>
<dbReference type="InterPro" id="IPR024747">
    <property type="entry name" value="Pyridox_Oxase-rel"/>
</dbReference>
<dbReference type="Gene3D" id="2.30.110.10">
    <property type="entry name" value="Electron Transport, Fmn-binding Protein, Chain A"/>
    <property type="match status" value="1"/>
</dbReference>
<sequence>MSEMTMSKADREKFLAALHVGVVAVDREGRAPLAVPIWYGYEPGGEVYVWTGRGSLKERLIRAAGRYSLVAQDETPPYRYVSVEGPATFDESPTADDIRGLATRYLPADEVDAFVEQSFDAASAVLIRMRPEHWLSVDYGKGS</sequence>
<dbReference type="OrthoDB" id="5242787at2"/>
<dbReference type="Pfam" id="PF12900">
    <property type="entry name" value="Pyridox_ox_2"/>
    <property type="match status" value="1"/>
</dbReference>
<accession>A0A2S2C3L2</accession>
<dbReference type="Proteomes" id="UP000245711">
    <property type="component" value="Chromosome"/>
</dbReference>
<dbReference type="KEGG" id="roz:CBI38_10015"/>
<keyword evidence="3" id="KW-1185">Reference proteome</keyword>
<reference evidence="2 3" key="1">
    <citation type="submission" date="2017-05" db="EMBL/GenBank/DDBJ databases">
        <title>Isolation of Rhodococcus sp. S2-17 biodegrading of BP-3.</title>
        <authorList>
            <person name="Lee Y."/>
            <person name="Kim K.H."/>
            <person name="Chun B.H."/>
            <person name="Jung H.S."/>
            <person name="Jeon C.O."/>
        </authorList>
    </citation>
    <scope>NUCLEOTIDE SEQUENCE [LARGE SCALE GENOMIC DNA]</scope>
    <source>
        <strain evidence="2 3">S2-17</strain>
    </source>
</reference>
<name>A0A2S2C3L2_9NOCA</name>
<dbReference type="SUPFAM" id="SSF50475">
    <property type="entry name" value="FMN-binding split barrel"/>
    <property type="match status" value="1"/>
</dbReference>
<proteinExistence type="predicted"/>
<dbReference type="PANTHER" id="PTHR35176">
    <property type="entry name" value="HEME OXYGENASE HI_0854-RELATED"/>
    <property type="match status" value="1"/>
</dbReference>
<dbReference type="GO" id="GO:0016627">
    <property type="term" value="F:oxidoreductase activity, acting on the CH-CH group of donors"/>
    <property type="evidence" value="ECO:0007669"/>
    <property type="project" value="TreeGrafter"/>
</dbReference>
<dbReference type="GO" id="GO:0005829">
    <property type="term" value="C:cytosol"/>
    <property type="evidence" value="ECO:0007669"/>
    <property type="project" value="TreeGrafter"/>
</dbReference>
<dbReference type="EMBL" id="CP021354">
    <property type="protein sequence ID" value="AWK75449.1"/>
    <property type="molecule type" value="Genomic_DNA"/>
</dbReference>
<organism evidence="2 3">
    <name type="scientific">Rhodococcus oxybenzonivorans</name>
    <dbReference type="NCBI Taxonomy" id="1990687"/>
    <lineage>
        <taxon>Bacteria</taxon>
        <taxon>Bacillati</taxon>
        <taxon>Actinomycetota</taxon>
        <taxon>Actinomycetes</taxon>
        <taxon>Mycobacteriales</taxon>
        <taxon>Nocardiaceae</taxon>
        <taxon>Rhodococcus</taxon>
    </lineage>
</organism>
<dbReference type="InterPro" id="IPR012349">
    <property type="entry name" value="Split_barrel_FMN-bd"/>
</dbReference>
<protein>
    <submittedName>
        <fullName evidence="2">Pyridoxamine 5'-phosphate oxidase</fullName>
    </submittedName>
</protein>
<evidence type="ECO:0000256" key="1">
    <source>
        <dbReference type="ARBA" id="ARBA00023002"/>
    </source>
</evidence>
<dbReference type="PANTHER" id="PTHR35176:SF6">
    <property type="entry name" value="HEME OXYGENASE HI_0854-RELATED"/>
    <property type="match status" value="1"/>
</dbReference>
<keyword evidence="1" id="KW-0560">Oxidoreductase</keyword>